<dbReference type="Proteomes" id="UP001626550">
    <property type="component" value="Unassembled WGS sequence"/>
</dbReference>
<accession>A0ABD2QKQ8</accession>
<evidence type="ECO:0000313" key="1">
    <source>
        <dbReference type="EMBL" id="KAL3320133.1"/>
    </source>
</evidence>
<keyword evidence="2" id="KW-1185">Reference proteome</keyword>
<protein>
    <submittedName>
        <fullName evidence="1">Uncharacterized protein</fullName>
    </submittedName>
</protein>
<reference evidence="1 2" key="1">
    <citation type="submission" date="2024-11" db="EMBL/GenBank/DDBJ databases">
        <title>Adaptive evolution of stress response genes in parasites aligns with host niche diversity.</title>
        <authorList>
            <person name="Hahn C."/>
            <person name="Resl P."/>
        </authorList>
    </citation>
    <scope>NUCLEOTIDE SEQUENCE [LARGE SCALE GENOMIC DNA]</scope>
    <source>
        <strain evidence="1">EGGRZ-B1_66</strain>
        <tissue evidence="1">Body</tissue>
    </source>
</reference>
<proteinExistence type="predicted"/>
<gene>
    <name evidence="1" type="ORF">Ciccas_001200</name>
</gene>
<comment type="caution">
    <text evidence="1">The sequence shown here is derived from an EMBL/GenBank/DDBJ whole genome shotgun (WGS) entry which is preliminary data.</text>
</comment>
<organism evidence="1 2">
    <name type="scientific">Cichlidogyrus casuarinus</name>
    <dbReference type="NCBI Taxonomy" id="1844966"/>
    <lineage>
        <taxon>Eukaryota</taxon>
        <taxon>Metazoa</taxon>
        <taxon>Spiralia</taxon>
        <taxon>Lophotrochozoa</taxon>
        <taxon>Platyhelminthes</taxon>
        <taxon>Monogenea</taxon>
        <taxon>Monopisthocotylea</taxon>
        <taxon>Dactylogyridea</taxon>
        <taxon>Ancyrocephalidae</taxon>
        <taxon>Cichlidogyrus</taxon>
    </lineage>
</organism>
<dbReference type="AlphaFoldDB" id="A0ABD2QKQ8"/>
<sequence>MSVDQKTGEEVSCTKEELQECVEKCTNFKKSRKWACENESLGVLKVFFVYLEPERVEQIVDLYKLRLDKNHPMDIVNMDEAFYTKVVCSYKFSYEDVKINLDTFQKSQNEKKVKAYTRIIDSMLIMLVAGTVSWSQAIKLWSFALTGIEKRFSEKEKASKVIADQLLFNLKNKCEEWHEKLKSIYANWSEATVQEKYIQIPEHYYFVLYILYSFIKKRSKSCTLS</sequence>
<name>A0ABD2QKQ8_9PLAT</name>
<evidence type="ECO:0000313" key="2">
    <source>
        <dbReference type="Proteomes" id="UP001626550"/>
    </source>
</evidence>
<dbReference type="EMBL" id="JBJKFK010000074">
    <property type="protein sequence ID" value="KAL3320133.1"/>
    <property type="molecule type" value="Genomic_DNA"/>
</dbReference>